<evidence type="ECO:0000313" key="4">
    <source>
        <dbReference type="Proteomes" id="UP000433493"/>
    </source>
</evidence>
<reference evidence="3 4" key="1">
    <citation type="submission" date="2019-09" db="EMBL/GenBank/DDBJ databases">
        <title>Phylogeny of genus Pseudoclavibacter and closely related genus.</title>
        <authorList>
            <person name="Li Y."/>
        </authorList>
    </citation>
    <scope>NUCLEOTIDE SEQUENCE [LARGE SCALE GENOMIC DNA]</scope>
    <source>
        <strain evidence="3 4">KCTC 13959</strain>
    </source>
</reference>
<name>A0A7J5BF89_9MICO</name>
<dbReference type="InterPro" id="IPR054186">
    <property type="entry name" value="DUF6891"/>
</dbReference>
<feature type="compositionally biased region" description="Low complexity" evidence="1">
    <location>
        <begin position="264"/>
        <end position="275"/>
    </location>
</feature>
<evidence type="ECO:0000259" key="2">
    <source>
        <dbReference type="Pfam" id="PF21831"/>
    </source>
</evidence>
<organism evidence="3 4">
    <name type="scientific">Gulosibacter chungangensis</name>
    <dbReference type="NCBI Taxonomy" id="979746"/>
    <lineage>
        <taxon>Bacteria</taxon>
        <taxon>Bacillati</taxon>
        <taxon>Actinomycetota</taxon>
        <taxon>Actinomycetes</taxon>
        <taxon>Micrococcales</taxon>
        <taxon>Microbacteriaceae</taxon>
        <taxon>Gulosibacter</taxon>
    </lineage>
</organism>
<dbReference type="RefSeq" id="WP_158050943.1">
    <property type="nucleotide sequence ID" value="NZ_WBKB01000001.1"/>
</dbReference>
<feature type="domain" description="DUF6891" evidence="2">
    <location>
        <begin position="86"/>
        <end position="202"/>
    </location>
</feature>
<proteinExistence type="predicted"/>
<protein>
    <recommendedName>
        <fullName evidence="2">DUF6891 domain-containing protein</fullName>
    </recommendedName>
</protein>
<sequence length="275" mass="29714">MNQPLPALSRARFTPDVYGDFGETIMARLVLGHTRNDLAEILDDIVRAGDLQRVLPGIPNPTRQDLDNWLDDIIREYQQLVPSRSADAAKVAQAQFRLEELSIGVVFGEPAWDSGEGARRGYERAKLLSDGFGYSYTHAQDICRLAVGDSFYVGFWGMDGKDENAALEVGNYVVEEYRRAGLTVAWNGTIDDRIVVTELCWEVPPVAKPLSGPAPAGPTGPAPRAGGQAPVAGGGLASASQAQGRQPQAPGIPPRAQDPEPSEGRGFFGRLFGRR</sequence>
<dbReference type="OrthoDB" id="5515732at2"/>
<keyword evidence="4" id="KW-1185">Reference proteome</keyword>
<feature type="compositionally biased region" description="Low complexity" evidence="1">
    <location>
        <begin position="222"/>
        <end position="244"/>
    </location>
</feature>
<dbReference type="Pfam" id="PF21831">
    <property type="entry name" value="DUF6891"/>
    <property type="match status" value="1"/>
</dbReference>
<evidence type="ECO:0000313" key="3">
    <source>
        <dbReference type="EMBL" id="KAB1644931.1"/>
    </source>
</evidence>
<evidence type="ECO:0000256" key="1">
    <source>
        <dbReference type="SAM" id="MobiDB-lite"/>
    </source>
</evidence>
<accession>A0A7J5BF89</accession>
<comment type="caution">
    <text evidence="3">The sequence shown here is derived from an EMBL/GenBank/DDBJ whole genome shotgun (WGS) entry which is preliminary data.</text>
</comment>
<gene>
    <name evidence="3" type="ORF">F8O05_01290</name>
</gene>
<feature type="region of interest" description="Disordered" evidence="1">
    <location>
        <begin position="211"/>
        <end position="275"/>
    </location>
</feature>
<dbReference type="EMBL" id="WBKB01000001">
    <property type="protein sequence ID" value="KAB1644931.1"/>
    <property type="molecule type" value="Genomic_DNA"/>
</dbReference>
<dbReference type="Proteomes" id="UP000433493">
    <property type="component" value="Unassembled WGS sequence"/>
</dbReference>
<dbReference type="AlphaFoldDB" id="A0A7J5BF89"/>